<evidence type="ECO:0000313" key="2">
    <source>
        <dbReference type="EMBL" id="MTI26802.1"/>
    </source>
</evidence>
<keyword evidence="1" id="KW-0812">Transmembrane</keyword>
<sequence>MKIRRKTNQCFNCGYTLDQVYNYCPNCGQENNDNNVSFGTLVGDFFSTYFAVDGTFGRSVMPFFFKPGFLTNRYIAGQRVSYAHPLRLYLIISLFYFFVFAMVGKKIVTDQADNQSIIESSYSLSDIDGLDRETRKKLKKLVPKETLTKMKDELEGEDLKDLQKVVHDNLSQEDIESLKSELTPSQLVLLGIFVPDSLLAAVHAPDSLTSTDTVAAAPTKAALTDKKSKEDNASIFVQIDWKLITKLKDNRKISDQQILDSMNLKNPSPFEEHIAMQSIRVMRAGNEQIVDYILKNLPLMMLILIPIFALTLKLLYIRQKKGFYIHHLIHGLHLHSFAYLAYGLCLLIMIYGIENESMQTTVGFIGFLIVSTYAYFSFLRVYQQHWFKTLIKFNIAGFIYMSCISIFLACEMLLSMLLY</sequence>
<organism evidence="2 3">
    <name type="scientific">Fulvivirga kasyanovii</name>
    <dbReference type="NCBI Taxonomy" id="396812"/>
    <lineage>
        <taxon>Bacteria</taxon>
        <taxon>Pseudomonadati</taxon>
        <taxon>Bacteroidota</taxon>
        <taxon>Cytophagia</taxon>
        <taxon>Cytophagales</taxon>
        <taxon>Fulvivirgaceae</taxon>
        <taxon>Fulvivirga</taxon>
    </lineage>
</organism>
<name>A0ABW9RSU0_9BACT</name>
<keyword evidence="1" id="KW-0472">Membrane</keyword>
<evidence type="ECO:0000256" key="1">
    <source>
        <dbReference type="SAM" id="Phobius"/>
    </source>
</evidence>
<dbReference type="InterPro" id="IPR022134">
    <property type="entry name" value="DUF3667"/>
</dbReference>
<feature type="transmembrane region" description="Helical" evidence="1">
    <location>
        <begin position="357"/>
        <end position="376"/>
    </location>
</feature>
<accession>A0ABW9RSU0</accession>
<dbReference type="Proteomes" id="UP000798808">
    <property type="component" value="Unassembled WGS sequence"/>
</dbReference>
<proteinExistence type="predicted"/>
<feature type="transmembrane region" description="Helical" evidence="1">
    <location>
        <begin position="328"/>
        <end position="351"/>
    </location>
</feature>
<feature type="transmembrane region" description="Helical" evidence="1">
    <location>
        <begin position="86"/>
        <end position="104"/>
    </location>
</feature>
<feature type="transmembrane region" description="Helical" evidence="1">
    <location>
        <begin position="397"/>
        <end position="418"/>
    </location>
</feature>
<dbReference type="Pfam" id="PF12412">
    <property type="entry name" value="DUF3667"/>
    <property type="match status" value="1"/>
</dbReference>
<keyword evidence="3" id="KW-1185">Reference proteome</keyword>
<gene>
    <name evidence="2" type="ORF">E1163_17740</name>
</gene>
<keyword evidence="1" id="KW-1133">Transmembrane helix</keyword>
<feature type="transmembrane region" description="Helical" evidence="1">
    <location>
        <begin position="297"/>
        <end position="316"/>
    </location>
</feature>
<dbReference type="EMBL" id="SMLW01000599">
    <property type="protein sequence ID" value="MTI26802.1"/>
    <property type="molecule type" value="Genomic_DNA"/>
</dbReference>
<dbReference type="RefSeq" id="WP_155173812.1">
    <property type="nucleotide sequence ID" value="NZ_BAAAFL010000016.1"/>
</dbReference>
<comment type="caution">
    <text evidence="2">The sequence shown here is derived from an EMBL/GenBank/DDBJ whole genome shotgun (WGS) entry which is preliminary data.</text>
</comment>
<protein>
    <submittedName>
        <fullName evidence="2">DUF3667 domain-containing protein</fullName>
    </submittedName>
</protein>
<reference evidence="2 3" key="1">
    <citation type="submission" date="2019-02" db="EMBL/GenBank/DDBJ databases">
        <authorList>
            <person name="Goldberg S.R."/>
            <person name="Haltli B.A."/>
            <person name="Correa H."/>
            <person name="Russell K.G."/>
        </authorList>
    </citation>
    <scope>NUCLEOTIDE SEQUENCE [LARGE SCALE GENOMIC DNA]</scope>
    <source>
        <strain evidence="2 3">JCM 16186</strain>
    </source>
</reference>
<evidence type="ECO:0000313" key="3">
    <source>
        <dbReference type="Proteomes" id="UP000798808"/>
    </source>
</evidence>